<evidence type="ECO:0000256" key="1">
    <source>
        <dbReference type="SAM" id="MobiDB-lite"/>
    </source>
</evidence>
<organism evidence="2 3">
    <name type="scientific">Virgibacillus byunsanensis</name>
    <dbReference type="NCBI Taxonomy" id="570945"/>
    <lineage>
        <taxon>Bacteria</taxon>
        <taxon>Bacillati</taxon>
        <taxon>Bacillota</taxon>
        <taxon>Bacilli</taxon>
        <taxon>Bacillales</taxon>
        <taxon>Bacillaceae</taxon>
        <taxon>Virgibacillus</taxon>
    </lineage>
</organism>
<evidence type="ECO:0000313" key="2">
    <source>
        <dbReference type="EMBL" id="MFD1040524.1"/>
    </source>
</evidence>
<proteinExistence type="predicted"/>
<dbReference type="EMBL" id="JBHTKJ010000073">
    <property type="protein sequence ID" value="MFD1040524.1"/>
    <property type="molecule type" value="Genomic_DNA"/>
</dbReference>
<protein>
    <recommendedName>
        <fullName evidence="4">Secreted protein</fullName>
    </recommendedName>
</protein>
<keyword evidence="3" id="KW-1185">Reference proteome</keyword>
<evidence type="ECO:0008006" key="4">
    <source>
        <dbReference type="Google" id="ProtNLM"/>
    </source>
</evidence>
<dbReference type="Proteomes" id="UP001597040">
    <property type="component" value="Unassembled WGS sequence"/>
</dbReference>
<accession>A0ABW3LU06</accession>
<feature type="region of interest" description="Disordered" evidence="1">
    <location>
        <begin position="25"/>
        <end position="85"/>
    </location>
</feature>
<gene>
    <name evidence="2" type="ORF">ACFQ3N_19280</name>
</gene>
<evidence type="ECO:0000313" key="3">
    <source>
        <dbReference type="Proteomes" id="UP001597040"/>
    </source>
</evidence>
<sequence length="260" mass="28756">MKKPWYKKVWVWVVAVIVIIAISTGDAEEEAEAGNKTAAETDTEGSTEDVTEEDVSQEQTEPEESEEEPENEAGEDQEEVVEETPQEKMFNQVLTLMDEGLAFDTGSYVKGDIPEGEYAFISFDGSGKYYGETDSAGNIIDNENFDSFGYVYVHDADNLETRGALISVEAFDDLEVSGAKEIYEKINNVEDYKGSGMYKVGYDIEPNQYTIESMGQGYVAVLSGPIGDNEIVNNEILNGKYNVNVSDGQFLQISKGEILE</sequence>
<dbReference type="RefSeq" id="WP_390364679.1">
    <property type="nucleotide sequence ID" value="NZ_JBHTKJ010000073.1"/>
</dbReference>
<name>A0ABW3LU06_9BACI</name>
<feature type="compositionally biased region" description="Acidic residues" evidence="1">
    <location>
        <begin position="41"/>
        <end position="84"/>
    </location>
</feature>
<reference evidence="3" key="1">
    <citation type="journal article" date="2019" name="Int. J. Syst. Evol. Microbiol.">
        <title>The Global Catalogue of Microorganisms (GCM) 10K type strain sequencing project: providing services to taxonomists for standard genome sequencing and annotation.</title>
        <authorList>
            <consortium name="The Broad Institute Genomics Platform"/>
            <consortium name="The Broad Institute Genome Sequencing Center for Infectious Disease"/>
            <person name="Wu L."/>
            <person name="Ma J."/>
        </authorList>
    </citation>
    <scope>NUCLEOTIDE SEQUENCE [LARGE SCALE GENOMIC DNA]</scope>
    <source>
        <strain evidence="3">CCUG 56754</strain>
    </source>
</reference>
<comment type="caution">
    <text evidence="2">The sequence shown here is derived from an EMBL/GenBank/DDBJ whole genome shotgun (WGS) entry which is preliminary data.</text>
</comment>